<dbReference type="WBParaSite" id="EN70_1196">
    <property type="protein sequence ID" value="EN70_1196"/>
    <property type="gene ID" value="EN70_1196"/>
</dbReference>
<keyword evidence="2" id="KW-1185">Reference proteome</keyword>
<dbReference type="GeneID" id="9939168"/>
<sequence>MPTDWMHLSLTEDQSAVAELFLQLSLLHTNFAKIRQSSSSSNYYFLWCRGDLKQNCKRLEKRNMQTTHTDK</sequence>
<reference evidence="1 2" key="1">
    <citation type="submission" date="2012-04" db="EMBL/GenBank/DDBJ databases">
        <title>The Genome Sequence of Loa loa.</title>
        <authorList>
            <consortium name="The Broad Institute Genome Sequencing Platform"/>
            <consortium name="Broad Institute Genome Sequencing Center for Infectious Disease"/>
            <person name="Nutman T.B."/>
            <person name="Fink D.L."/>
            <person name="Russ C."/>
            <person name="Young S."/>
            <person name="Zeng Q."/>
            <person name="Gargeya S."/>
            <person name="Alvarado L."/>
            <person name="Berlin A."/>
            <person name="Chapman S.B."/>
            <person name="Chen Z."/>
            <person name="Freedman E."/>
            <person name="Gellesch M."/>
            <person name="Goldberg J."/>
            <person name="Griggs A."/>
            <person name="Gujja S."/>
            <person name="Heilman E.R."/>
            <person name="Heiman D."/>
            <person name="Howarth C."/>
            <person name="Mehta T."/>
            <person name="Neiman D."/>
            <person name="Pearson M."/>
            <person name="Roberts A."/>
            <person name="Saif S."/>
            <person name="Shea T."/>
            <person name="Shenoy N."/>
            <person name="Sisk P."/>
            <person name="Stolte C."/>
            <person name="Sykes S."/>
            <person name="White J."/>
            <person name="Yandava C."/>
            <person name="Haas B."/>
            <person name="Henn M.R."/>
            <person name="Nusbaum C."/>
            <person name="Birren B."/>
        </authorList>
    </citation>
    <scope>NUCLEOTIDE SEQUENCE [LARGE SCALE GENOMIC DNA]</scope>
</reference>
<name>A0A1I7VBG9_LOALO</name>
<reference evidence="3" key="2">
    <citation type="submission" date="2016-11" db="UniProtKB">
        <authorList>
            <consortium name="WormBaseParasite"/>
        </authorList>
    </citation>
    <scope>IDENTIFICATION</scope>
</reference>
<proteinExistence type="predicted"/>
<accession>A0A1I7VBG9</accession>
<gene>
    <name evidence="1 3" type="ORF">LOAG_01784</name>
</gene>
<dbReference type="RefSeq" id="XP_003137370.2">
    <property type="nucleotide sequence ID" value="XM_003137322.2"/>
</dbReference>
<dbReference type="Proteomes" id="UP000095285">
    <property type="component" value="Unassembled WGS sequence"/>
</dbReference>
<dbReference type="CTD" id="9939168"/>
<accession>A0A1S0U861</accession>
<evidence type="ECO:0000313" key="2">
    <source>
        <dbReference type="Proteomes" id="UP000095285"/>
    </source>
</evidence>
<organism evidence="2 3">
    <name type="scientific">Loa loa</name>
    <name type="common">Eye worm</name>
    <name type="synonym">Filaria loa</name>
    <dbReference type="NCBI Taxonomy" id="7209"/>
    <lineage>
        <taxon>Eukaryota</taxon>
        <taxon>Metazoa</taxon>
        <taxon>Ecdysozoa</taxon>
        <taxon>Nematoda</taxon>
        <taxon>Chromadorea</taxon>
        <taxon>Rhabditida</taxon>
        <taxon>Spirurina</taxon>
        <taxon>Spiruromorpha</taxon>
        <taxon>Filarioidea</taxon>
        <taxon>Onchocercidae</taxon>
        <taxon>Loa</taxon>
    </lineage>
</organism>
<protein>
    <submittedName>
        <fullName evidence="3">Ovule protein</fullName>
    </submittedName>
</protein>
<evidence type="ECO:0000313" key="3">
    <source>
        <dbReference type="WBParaSite" id="EN70_1196"/>
    </source>
</evidence>
<dbReference type="KEGG" id="loa:LOAG_01784"/>
<dbReference type="AlphaFoldDB" id="A0A1I7VBG9"/>
<evidence type="ECO:0000313" key="1">
    <source>
        <dbReference type="EMBL" id="EFO26694.2"/>
    </source>
</evidence>
<dbReference type="EMBL" id="JH712103">
    <property type="protein sequence ID" value="EFO26694.2"/>
    <property type="molecule type" value="Genomic_DNA"/>
</dbReference>